<accession>A0A0L9VFX9</accession>
<feature type="compositionally biased region" description="Polar residues" evidence="1">
    <location>
        <begin position="26"/>
        <end position="43"/>
    </location>
</feature>
<dbReference type="PANTHER" id="PTHR34789:SF1">
    <property type="entry name" value="EXPRESSED PROTEIN"/>
    <property type="match status" value="1"/>
</dbReference>
<organism evidence="4 5">
    <name type="scientific">Phaseolus angularis</name>
    <name type="common">Azuki bean</name>
    <name type="synonym">Vigna angularis</name>
    <dbReference type="NCBI Taxonomy" id="3914"/>
    <lineage>
        <taxon>Eukaryota</taxon>
        <taxon>Viridiplantae</taxon>
        <taxon>Streptophyta</taxon>
        <taxon>Embryophyta</taxon>
        <taxon>Tracheophyta</taxon>
        <taxon>Spermatophyta</taxon>
        <taxon>Magnoliopsida</taxon>
        <taxon>eudicotyledons</taxon>
        <taxon>Gunneridae</taxon>
        <taxon>Pentapetalae</taxon>
        <taxon>rosids</taxon>
        <taxon>fabids</taxon>
        <taxon>Fabales</taxon>
        <taxon>Fabaceae</taxon>
        <taxon>Papilionoideae</taxon>
        <taxon>50 kb inversion clade</taxon>
        <taxon>NPAAA clade</taxon>
        <taxon>indigoferoid/millettioid clade</taxon>
        <taxon>Phaseoleae</taxon>
        <taxon>Vigna</taxon>
    </lineage>
</organism>
<evidence type="ECO:0000313" key="4">
    <source>
        <dbReference type="EMBL" id="KOM53832.1"/>
    </source>
</evidence>
<dbReference type="Gramene" id="KOM53832">
    <property type="protein sequence ID" value="KOM53832"/>
    <property type="gene ID" value="LR48_Vigan09g249100"/>
</dbReference>
<feature type="signal peptide" evidence="2">
    <location>
        <begin position="1"/>
        <end position="22"/>
    </location>
</feature>
<sequence>MNPTITFLFFFTLLLIPSPSFATRPASSPNQVKYSKDTNNNNQGGAFGGAAGPGGFFGPGGGFSIPGFGSGFGNGMGGGYGSGYGGPNGGSSKGGIIRPSVVCKDRGPCFQKKVTCPAKCFSSFSRSGKGYGGGGGGGGCTMDCKKKCIAYC</sequence>
<evidence type="ECO:0000313" key="6">
    <source>
        <dbReference type="Proteomes" id="UP000743370"/>
    </source>
</evidence>
<dbReference type="Proteomes" id="UP000743370">
    <property type="component" value="Unassembled WGS sequence"/>
</dbReference>
<dbReference type="PANTHER" id="PTHR34789">
    <property type="entry name" value="EXPRESSED PROTEIN"/>
    <property type="match status" value="1"/>
</dbReference>
<reference evidence="4" key="2">
    <citation type="submission" date="2015-02" db="EMBL/GenBank/DDBJ databases">
        <authorList>
            <person name="Chooi Y.-H."/>
        </authorList>
    </citation>
    <scope>NUCLEOTIDE SEQUENCE</scope>
    <source>
        <tissue evidence="4">Seedling</tissue>
    </source>
</reference>
<dbReference type="OMA" id="VKCTAYC"/>
<dbReference type="EMBL" id="CM003379">
    <property type="protein sequence ID" value="KOM53832.1"/>
    <property type="molecule type" value="Genomic_DNA"/>
</dbReference>
<dbReference type="OrthoDB" id="1107388at2759"/>
<protein>
    <recommendedName>
        <fullName evidence="7">Glycine-rich protein</fullName>
    </recommendedName>
</protein>
<evidence type="ECO:0008006" key="7">
    <source>
        <dbReference type="Google" id="ProtNLM"/>
    </source>
</evidence>
<reference evidence="3 6" key="3">
    <citation type="submission" date="2020-05" db="EMBL/GenBank/DDBJ databases">
        <title>Vigna angularis (adzuki bean) Var. LongXiaoDou No. 4 denovo assembly.</title>
        <authorList>
            <person name="Xiang H."/>
        </authorList>
    </citation>
    <scope>NUCLEOTIDE SEQUENCE [LARGE SCALE GENOMIC DNA]</scope>
    <source>
        <tissue evidence="3">Leaf</tissue>
    </source>
</reference>
<dbReference type="STRING" id="3914.A0A0L9VFX9"/>
<gene>
    <name evidence="3" type="ORF">HKW66_Vig0065100</name>
    <name evidence="4" type="ORF">LR48_Vigan09g249100</name>
</gene>
<dbReference type="EMBL" id="JABFOF010000006">
    <property type="protein sequence ID" value="KAG2396114.1"/>
    <property type="molecule type" value="Genomic_DNA"/>
</dbReference>
<evidence type="ECO:0000256" key="1">
    <source>
        <dbReference type="SAM" id="MobiDB-lite"/>
    </source>
</evidence>
<dbReference type="AlphaFoldDB" id="A0A0L9VFX9"/>
<keyword evidence="2" id="KW-0732">Signal</keyword>
<dbReference type="KEGG" id="var:108341814"/>
<evidence type="ECO:0000313" key="5">
    <source>
        <dbReference type="Proteomes" id="UP000053144"/>
    </source>
</evidence>
<reference evidence="5" key="1">
    <citation type="journal article" date="2015" name="Proc. Natl. Acad. Sci. U.S.A.">
        <title>Genome sequencing of adzuki bean (Vigna angularis) provides insight into high starch and low fat accumulation and domestication.</title>
        <authorList>
            <person name="Yang K."/>
            <person name="Tian Z."/>
            <person name="Chen C."/>
            <person name="Luo L."/>
            <person name="Zhao B."/>
            <person name="Wang Z."/>
            <person name="Yu L."/>
            <person name="Li Y."/>
            <person name="Sun Y."/>
            <person name="Li W."/>
            <person name="Chen Y."/>
            <person name="Li Y."/>
            <person name="Zhang Y."/>
            <person name="Ai D."/>
            <person name="Zhao J."/>
            <person name="Shang C."/>
            <person name="Ma Y."/>
            <person name="Wu B."/>
            <person name="Wang M."/>
            <person name="Gao L."/>
            <person name="Sun D."/>
            <person name="Zhang P."/>
            <person name="Guo F."/>
            <person name="Wang W."/>
            <person name="Li Y."/>
            <person name="Wang J."/>
            <person name="Varshney R.K."/>
            <person name="Wang J."/>
            <person name="Ling H.Q."/>
            <person name="Wan P."/>
        </authorList>
    </citation>
    <scope>NUCLEOTIDE SEQUENCE</scope>
    <source>
        <strain evidence="5">cv. Jingnong 6</strain>
    </source>
</reference>
<dbReference type="Proteomes" id="UP000053144">
    <property type="component" value="Chromosome 9"/>
</dbReference>
<feature type="region of interest" description="Disordered" evidence="1">
    <location>
        <begin position="26"/>
        <end position="45"/>
    </location>
</feature>
<proteinExistence type="predicted"/>
<evidence type="ECO:0000313" key="3">
    <source>
        <dbReference type="EMBL" id="KAG2396114.1"/>
    </source>
</evidence>
<feature type="chain" id="PRO_5036294391" description="Glycine-rich protein" evidence="2">
    <location>
        <begin position="23"/>
        <end position="152"/>
    </location>
</feature>
<evidence type="ECO:0000256" key="2">
    <source>
        <dbReference type="SAM" id="SignalP"/>
    </source>
</evidence>
<name>A0A0L9VFX9_PHAAN</name>